<organism evidence="2 3">
    <name type="scientific">Zavarzinia aquatilis</name>
    <dbReference type="NCBI Taxonomy" id="2211142"/>
    <lineage>
        <taxon>Bacteria</taxon>
        <taxon>Pseudomonadati</taxon>
        <taxon>Pseudomonadota</taxon>
        <taxon>Alphaproteobacteria</taxon>
        <taxon>Rhodospirillales</taxon>
        <taxon>Zavarziniaceae</taxon>
        <taxon>Zavarzinia</taxon>
    </lineage>
</organism>
<dbReference type="OrthoDB" id="8447370at2"/>
<reference evidence="2 3" key="1">
    <citation type="submission" date="2018-05" db="EMBL/GenBank/DDBJ databases">
        <title>Zavarzinia sp. HR-AS.</title>
        <authorList>
            <person name="Lee Y."/>
            <person name="Jeon C.O."/>
        </authorList>
    </citation>
    <scope>NUCLEOTIDE SEQUENCE [LARGE SCALE GENOMIC DNA]</scope>
    <source>
        <strain evidence="2 3">HR-AS</strain>
    </source>
</reference>
<evidence type="ECO:0000313" key="2">
    <source>
        <dbReference type="EMBL" id="PWR25476.1"/>
    </source>
</evidence>
<dbReference type="RefSeq" id="WP_109901505.1">
    <property type="nucleotide sequence ID" value="NZ_QGLE01000001.1"/>
</dbReference>
<sequence length="280" mass="28333">MKCFTAIGAAVLMAGLGAMAPAFATGTPALYTVVPGLALTPLTALPPAPAAAAERGECAHFLASPTSEAAGIVSAAGWAVTGEAAVGPYQAVAFVGRMTAGTSGSCEMDEGNIALFDGATLVAIAYARRGAALSIGGIAPLEPRGIRIWTGDFLPRPVAELHVAPDGAVLVTPLSAEESRCQGRVKVPNVYDLPIDVARRRLIAAGWRPVPRSGPSADGAGREATLAARVPEVESCAGTGFGFCAFEYDSAAASLTVITAGEDAMPPVTDYRTTCKSSAD</sequence>
<evidence type="ECO:0000313" key="3">
    <source>
        <dbReference type="Proteomes" id="UP000245461"/>
    </source>
</evidence>
<protein>
    <recommendedName>
        <fullName evidence="4">PASTA domain-containing protein</fullName>
    </recommendedName>
</protein>
<comment type="caution">
    <text evidence="2">The sequence shown here is derived from an EMBL/GenBank/DDBJ whole genome shotgun (WGS) entry which is preliminary data.</text>
</comment>
<dbReference type="Proteomes" id="UP000245461">
    <property type="component" value="Unassembled WGS sequence"/>
</dbReference>
<gene>
    <name evidence="2" type="ORF">DKG74_00410</name>
</gene>
<dbReference type="AlphaFoldDB" id="A0A317EGR0"/>
<proteinExistence type="predicted"/>
<evidence type="ECO:0008006" key="4">
    <source>
        <dbReference type="Google" id="ProtNLM"/>
    </source>
</evidence>
<evidence type="ECO:0000256" key="1">
    <source>
        <dbReference type="SAM" id="SignalP"/>
    </source>
</evidence>
<feature type="chain" id="PRO_5016304650" description="PASTA domain-containing protein" evidence="1">
    <location>
        <begin position="25"/>
        <end position="280"/>
    </location>
</feature>
<accession>A0A317EGR0</accession>
<keyword evidence="1" id="KW-0732">Signal</keyword>
<feature type="signal peptide" evidence="1">
    <location>
        <begin position="1"/>
        <end position="24"/>
    </location>
</feature>
<keyword evidence="3" id="KW-1185">Reference proteome</keyword>
<name>A0A317EGR0_9PROT</name>
<dbReference type="EMBL" id="QGLE01000001">
    <property type="protein sequence ID" value="PWR25476.1"/>
    <property type="molecule type" value="Genomic_DNA"/>
</dbReference>